<protein>
    <submittedName>
        <fullName evidence="3">622_t:CDS:1</fullName>
    </submittedName>
</protein>
<dbReference type="AlphaFoldDB" id="A0A9N8WGS8"/>
<dbReference type="SMART" id="SM00398">
    <property type="entry name" value="HMG"/>
    <property type="match status" value="1"/>
</dbReference>
<keyword evidence="1" id="KW-0539">Nucleus</keyword>
<gene>
    <name evidence="3" type="ORF">DEBURN_LOCUS3954</name>
</gene>
<feature type="DNA-binding region" description="HMG box" evidence="1">
    <location>
        <begin position="26"/>
        <end position="91"/>
    </location>
</feature>
<evidence type="ECO:0000313" key="4">
    <source>
        <dbReference type="Proteomes" id="UP000789706"/>
    </source>
</evidence>
<proteinExistence type="predicted"/>
<dbReference type="OrthoDB" id="6247875at2759"/>
<keyword evidence="4" id="KW-1185">Reference proteome</keyword>
<dbReference type="GO" id="GO:0005634">
    <property type="term" value="C:nucleus"/>
    <property type="evidence" value="ECO:0007669"/>
    <property type="project" value="UniProtKB-UniRule"/>
</dbReference>
<keyword evidence="1" id="KW-0238">DNA-binding</keyword>
<feature type="domain" description="HMG box" evidence="2">
    <location>
        <begin position="26"/>
        <end position="91"/>
    </location>
</feature>
<dbReference type="GO" id="GO:0003677">
    <property type="term" value="F:DNA binding"/>
    <property type="evidence" value="ECO:0007669"/>
    <property type="project" value="UniProtKB-UniRule"/>
</dbReference>
<dbReference type="SUPFAM" id="SSF47095">
    <property type="entry name" value="HMG-box"/>
    <property type="match status" value="1"/>
</dbReference>
<dbReference type="Pfam" id="PF00505">
    <property type="entry name" value="HMG_box"/>
    <property type="match status" value="1"/>
</dbReference>
<dbReference type="PROSITE" id="PS50118">
    <property type="entry name" value="HMG_BOX_2"/>
    <property type="match status" value="1"/>
</dbReference>
<sequence>MTVSPRDALLIIEDSVQTHLRNGTNVTRTMNAFMIYRNEYKHMHPNNNSCRNLSKLAAELWSKEPEDVKSYYKRIAKQVKERYKKISPTQFFNLGTFNQVSTNDNSISLETSYSIPQNTIQNSSVTTYNNFPILNMNDNSAYSNSQFMNMETPLDMAFPSNMNLKIQNKLPESLFSENPSVSDVYNPQISNFDPSVNVNSSLLNDASCSDPQHIYPDLQFVNINSQHEGQFSVLPTFD</sequence>
<comment type="caution">
    <text evidence="3">The sequence shown here is derived from an EMBL/GenBank/DDBJ whole genome shotgun (WGS) entry which is preliminary data.</text>
</comment>
<evidence type="ECO:0000256" key="1">
    <source>
        <dbReference type="PROSITE-ProRule" id="PRU00267"/>
    </source>
</evidence>
<reference evidence="3" key="1">
    <citation type="submission" date="2021-06" db="EMBL/GenBank/DDBJ databases">
        <authorList>
            <person name="Kallberg Y."/>
            <person name="Tangrot J."/>
            <person name="Rosling A."/>
        </authorList>
    </citation>
    <scope>NUCLEOTIDE SEQUENCE</scope>
    <source>
        <strain evidence="3">AZ414A</strain>
    </source>
</reference>
<dbReference type="Proteomes" id="UP000789706">
    <property type="component" value="Unassembled WGS sequence"/>
</dbReference>
<accession>A0A9N8WGS8</accession>
<dbReference type="InterPro" id="IPR009071">
    <property type="entry name" value="HMG_box_dom"/>
</dbReference>
<organism evidence="3 4">
    <name type="scientific">Diversispora eburnea</name>
    <dbReference type="NCBI Taxonomy" id="1213867"/>
    <lineage>
        <taxon>Eukaryota</taxon>
        <taxon>Fungi</taxon>
        <taxon>Fungi incertae sedis</taxon>
        <taxon>Mucoromycota</taxon>
        <taxon>Glomeromycotina</taxon>
        <taxon>Glomeromycetes</taxon>
        <taxon>Diversisporales</taxon>
        <taxon>Diversisporaceae</taxon>
        <taxon>Diversispora</taxon>
    </lineage>
</organism>
<dbReference type="EMBL" id="CAJVPK010000273">
    <property type="protein sequence ID" value="CAG8486745.1"/>
    <property type="molecule type" value="Genomic_DNA"/>
</dbReference>
<evidence type="ECO:0000259" key="2">
    <source>
        <dbReference type="PROSITE" id="PS50118"/>
    </source>
</evidence>
<name>A0A9N8WGS8_9GLOM</name>
<evidence type="ECO:0000313" key="3">
    <source>
        <dbReference type="EMBL" id="CAG8486745.1"/>
    </source>
</evidence>
<dbReference type="Gene3D" id="1.10.30.10">
    <property type="entry name" value="High mobility group box domain"/>
    <property type="match status" value="1"/>
</dbReference>
<dbReference type="InterPro" id="IPR036910">
    <property type="entry name" value="HMG_box_dom_sf"/>
</dbReference>